<gene>
    <name evidence="10" type="ORF">GCM10022392_03630</name>
</gene>
<keyword evidence="4 10" id="KW-0067">ATP-binding</keyword>
<evidence type="ECO:0000256" key="2">
    <source>
        <dbReference type="ARBA" id="ARBA00022692"/>
    </source>
</evidence>
<accession>A0ABP7WCC5</accession>
<comment type="caution">
    <text evidence="10">The sequence shown here is derived from an EMBL/GenBank/DDBJ whole genome shotgun (WGS) entry which is preliminary data.</text>
</comment>
<keyword evidence="6 7" id="KW-0472">Membrane</keyword>
<dbReference type="PROSITE" id="PS50929">
    <property type="entry name" value="ABC_TM1F"/>
    <property type="match status" value="1"/>
</dbReference>
<evidence type="ECO:0000313" key="11">
    <source>
        <dbReference type="Proteomes" id="UP001500841"/>
    </source>
</evidence>
<dbReference type="PROSITE" id="PS50893">
    <property type="entry name" value="ABC_TRANSPORTER_2"/>
    <property type="match status" value="1"/>
</dbReference>
<sequence>MYKFLIRNKAQATMNYNLNKLSGQTEKTSNLAALKKLLQLIAHERPTLLLATLIILLNASLNLFGPLIIGRTIDHYVIPKQYSGVFFWSTVLLCMYLIGLATSYLQTKLMGGVGQRMLFTLRNAIFNKLQLLPVDFFNQNKAGDLISRVNNDTDKLNQFFSQSLVQFIGSIATMTGAGVFLLLIHIQLGLAAMAPMGLILIFTMLVSPWVKRTNAKSLKSVGSMSAEIQESLNNFKVIIAFNRRDYFRKRFDIANQENYRSAIGAGLANNIFLPVYSLGASMAQLIVLVYGVYLIGNDFSVGLLIAYLSYVTLFYNPLRQLAALWANFQTAMAAWDRISQILGLDSNLTNIEDDHAGDDETLLEFKNVHFGYAQGHEILHNVSFKMERGKTYALVGPTGGGKTTTASLIARLYDPNRGEVLLNGKDIRSYDAIERSKKVGFILQEPFLFTGTVRDNILYGNETYKDYSNDQLQQVIHDANLSALLAIFEKGLDTPVTSGGDSISLGQKQLIAFMRAVLRNPELLILDEATANIDTITEKLLGDILNKLPDTTTRVIIAHRLNTIENADEIYFVNSGEVTRAGSLDDAMDRLLKGKRVS</sequence>
<feature type="domain" description="ABC transmembrane type-1" evidence="9">
    <location>
        <begin position="49"/>
        <end position="330"/>
    </location>
</feature>
<dbReference type="CDD" id="cd18547">
    <property type="entry name" value="ABC_6TM_Tm288_like"/>
    <property type="match status" value="1"/>
</dbReference>
<evidence type="ECO:0000256" key="5">
    <source>
        <dbReference type="ARBA" id="ARBA00022989"/>
    </source>
</evidence>
<keyword evidence="3" id="KW-0547">Nucleotide-binding</keyword>
<feature type="transmembrane region" description="Helical" evidence="7">
    <location>
        <begin position="190"/>
        <end position="210"/>
    </location>
</feature>
<feature type="transmembrane region" description="Helical" evidence="7">
    <location>
        <begin position="164"/>
        <end position="184"/>
    </location>
</feature>
<reference evidence="11" key="1">
    <citation type="journal article" date="2019" name="Int. J. Syst. Evol. Microbiol.">
        <title>The Global Catalogue of Microorganisms (GCM) 10K type strain sequencing project: providing services to taxonomists for standard genome sequencing and annotation.</title>
        <authorList>
            <consortium name="The Broad Institute Genomics Platform"/>
            <consortium name="The Broad Institute Genome Sequencing Center for Infectious Disease"/>
            <person name="Wu L."/>
            <person name="Ma J."/>
        </authorList>
    </citation>
    <scope>NUCLEOTIDE SEQUENCE [LARGE SCALE GENOMIC DNA]</scope>
    <source>
        <strain evidence="11">JCM 17085</strain>
    </source>
</reference>
<evidence type="ECO:0000256" key="4">
    <source>
        <dbReference type="ARBA" id="ARBA00022840"/>
    </source>
</evidence>
<dbReference type="PANTHER" id="PTHR43394:SF1">
    <property type="entry name" value="ATP-BINDING CASSETTE SUB-FAMILY B MEMBER 10, MITOCHONDRIAL"/>
    <property type="match status" value="1"/>
</dbReference>
<name>A0ABP7WCC5_9SPHI</name>
<dbReference type="InterPro" id="IPR039421">
    <property type="entry name" value="Type_1_exporter"/>
</dbReference>
<evidence type="ECO:0000313" key="10">
    <source>
        <dbReference type="EMBL" id="GAA4085980.1"/>
    </source>
</evidence>
<dbReference type="Pfam" id="PF00664">
    <property type="entry name" value="ABC_membrane"/>
    <property type="match status" value="1"/>
</dbReference>
<dbReference type="InterPro" id="IPR036640">
    <property type="entry name" value="ABC1_TM_sf"/>
</dbReference>
<keyword evidence="5 7" id="KW-1133">Transmembrane helix</keyword>
<dbReference type="EMBL" id="BAABCV010000001">
    <property type="protein sequence ID" value="GAA4085980.1"/>
    <property type="molecule type" value="Genomic_DNA"/>
</dbReference>
<dbReference type="InterPro" id="IPR011527">
    <property type="entry name" value="ABC1_TM_dom"/>
</dbReference>
<dbReference type="Gene3D" id="3.40.50.300">
    <property type="entry name" value="P-loop containing nucleotide triphosphate hydrolases"/>
    <property type="match status" value="1"/>
</dbReference>
<dbReference type="InterPro" id="IPR003439">
    <property type="entry name" value="ABC_transporter-like_ATP-bd"/>
</dbReference>
<dbReference type="InterPro" id="IPR027417">
    <property type="entry name" value="P-loop_NTPase"/>
</dbReference>
<dbReference type="SMART" id="SM00382">
    <property type="entry name" value="AAA"/>
    <property type="match status" value="1"/>
</dbReference>
<feature type="domain" description="ABC transporter" evidence="8">
    <location>
        <begin position="363"/>
        <end position="597"/>
    </location>
</feature>
<protein>
    <submittedName>
        <fullName evidence="10">ABC transporter ATP-binding protein</fullName>
    </submittedName>
</protein>
<evidence type="ECO:0000259" key="9">
    <source>
        <dbReference type="PROSITE" id="PS50929"/>
    </source>
</evidence>
<proteinExistence type="predicted"/>
<dbReference type="SUPFAM" id="SSF52540">
    <property type="entry name" value="P-loop containing nucleoside triphosphate hydrolases"/>
    <property type="match status" value="1"/>
</dbReference>
<feature type="transmembrane region" description="Helical" evidence="7">
    <location>
        <begin position="48"/>
        <end position="73"/>
    </location>
</feature>
<dbReference type="Proteomes" id="UP001500841">
    <property type="component" value="Unassembled WGS sequence"/>
</dbReference>
<organism evidence="10 11">
    <name type="scientific">Mucilaginibacter panaciglaebae</name>
    <dbReference type="NCBI Taxonomy" id="502331"/>
    <lineage>
        <taxon>Bacteria</taxon>
        <taxon>Pseudomonadati</taxon>
        <taxon>Bacteroidota</taxon>
        <taxon>Sphingobacteriia</taxon>
        <taxon>Sphingobacteriales</taxon>
        <taxon>Sphingobacteriaceae</taxon>
        <taxon>Mucilaginibacter</taxon>
    </lineage>
</organism>
<keyword evidence="2 7" id="KW-0812">Transmembrane</keyword>
<dbReference type="Pfam" id="PF00005">
    <property type="entry name" value="ABC_tran"/>
    <property type="match status" value="1"/>
</dbReference>
<evidence type="ECO:0000256" key="1">
    <source>
        <dbReference type="ARBA" id="ARBA00004651"/>
    </source>
</evidence>
<dbReference type="GO" id="GO:0005524">
    <property type="term" value="F:ATP binding"/>
    <property type="evidence" value="ECO:0007669"/>
    <property type="project" value="UniProtKB-KW"/>
</dbReference>
<dbReference type="Gene3D" id="1.20.1560.10">
    <property type="entry name" value="ABC transporter type 1, transmembrane domain"/>
    <property type="match status" value="1"/>
</dbReference>
<evidence type="ECO:0000256" key="3">
    <source>
        <dbReference type="ARBA" id="ARBA00022741"/>
    </source>
</evidence>
<keyword evidence="11" id="KW-1185">Reference proteome</keyword>
<dbReference type="SUPFAM" id="SSF90123">
    <property type="entry name" value="ABC transporter transmembrane region"/>
    <property type="match status" value="1"/>
</dbReference>
<dbReference type="PANTHER" id="PTHR43394">
    <property type="entry name" value="ATP-DEPENDENT PERMEASE MDL1, MITOCHONDRIAL"/>
    <property type="match status" value="1"/>
</dbReference>
<dbReference type="InterPro" id="IPR003593">
    <property type="entry name" value="AAA+_ATPase"/>
</dbReference>
<comment type="subcellular location">
    <subcellularLocation>
        <location evidence="1">Cell membrane</location>
        <topology evidence="1">Multi-pass membrane protein</topology>
    </subcellularLocation>
</comment>
<evidence type="ECO:0000259" key="8">
    <source>
        <dbReference type="PROSITE" id="PS50893"/>
    </source>
</evidence>
<evidence type="ECO:0000256" key="6">
    <source>
        <dbReference type="ARBA" id="ARBA00023136"/>
    </source>
</evidence>
<evidence type="ECO:0000256" key="7">
    <source>
        <dbReference type="SAM" id="Phobius"/>
    </source>
</evidence>
<feature type="transmembrane region" description="Helical" evidence="7">
    <location>
        <begin position="85"/>
        <end position="105"/>
    </location>
</feature>